<accession>A0A0G4H8P7</accession>
<reference evidence="2" key="1">
    <citation type="submission" date="2014-11" db="EMBL/GenBank/DDBJ databases">
        <authorList>
            <person name="Otto D Thomas"/>
            <person name="Naeem Raeece"/>
        </authorList>
    </citation>
    <scope>NUCLEOTIDE SEQUENCE</scope>
</reference>
<dbReference type="EMBL" id="CDMZ01001981">
    <property type="protein sequence ID" value="CEM40069.1"/>
    <property type="molecule type" value="Genomic_DNA"/>
</dbReference>
<gene>
    <name evidence="2" type="ORF">Cvel_25097</name>
</gene>
<sequence length="92" mass="10684">MGNTVASHPHPLKEVSGNHTLHNCEVCMHGWGDETLMDHHDWNDQWARQEEKKEKAKADTTPSMVERQTSEKSVISRQNSQQEENTSTWWVE</sequence>
<evidence type="ECO:0000256" key="1">
    <source>
        <dbReference type="SAM" id="MobiDB-lite"/>
    </source>
</evidence>
<dbReference type="VEuPathDB" id="CryptoDB:Cvel_25097"/>
<evidence type="ECO:0000313" key="2">
    <source>
        <dbReference type="EMBL" id="CEM40069.1"/>
    </source>
</evidence>
<name>A0A0G4H8P7_9ALVE</name>
<protein>
    <submittedName>
        <fullName evidence="2">Uncharacterized protein</fullName>
    </submittedName>
</protein>
<organism evidence="2">
    <name type="scientific">Chromera velia CCMP2878</name>
    <dbReference type="NCBI Taxonomy" id="1169474"/>
    <lineage>
        <taxon>Eukaryota</taxon>
        <taxon>Sar</taxon>
        <taxon>Alveolata</taxon>
        <taxon>Colpodellida</taxon>
        <taxon>Chromeraceae</taxon>
        <taxon>Chromera</taxon>
    </lineage>
</organism>
<feature type="compositionally biased region" description="Basic and acidic residues" evidence="1">
    <location>
        <begin position="47"/>
        <end position="58"/>
    </location>
</feature>
<feature type="compositionally biased region" description="Polar residues" evidence="1">
    <location>
        <begin position="60"/>
        <end position="92"/>
    </location>
</feature>
<proteinExistence type="predicted"/>
<feature type="region of interest" description="Disordered" evidence="1">
    <location>
        <begin position="47"/>
        <end position="92"/>
    </location>
</feature>
<dbReference type="AlphaFoldDB" id="A0A0G4H8P7"/>